<protein>
    <recommendedName>
        <fullName evidence="2">Protein masquerade clip-domain domain-containing protein</fullName>
    </recommendedName>
</protein>
<name>E7D1V3_LATHE</name>
<feature type="chain" id="PRO_5003218306" description="Protein masquerade clip-domain domain-containing protein" evidence="1">
    <location>
        <begin position="20"/>
        <end position="313"/>
    </location>
</feature>
<feature type="domain" description="Protein masquerade clip-domain" evidence="2">
    <location>
        <begin position="225"/>
        <end position="256"/>
    </location>
</feature>
<evidence type="ECO:0000259" key="2">
    <source>
        <dbReference type="Pfam" id="PF18398"/>
    </source>
</evidence>
<feature type="domain" description="Protein masquerade clip-domain" evidence="2">
    <location>
        <begin position="268"/>
        <end position="303"/>
    </location>
</feature>
<keyword evidence="1" id="KW-0732">Signal</keyword>
<feature type="non-terminal residue" evidence="3">
    <location>
        <position position="1"/>
    </location>
</feature>
<sequence length="313" mass="34284">HEGFLPGLLLIVTLQGCLGVGTEPVSGSVTTTGSTPKCPGVCQKTGMCITVLEETDCPPSLECCVDHMEKMATTEFADDFTTESVLDSSEPEMEQLDDEVSSDKEFSESGLYVTESEEGLDYSSAADIESANNDQYEVFYSDEDGDTVLGSVAENSNKCMGTCVPLHISEDCYYIVEESDCPPRFVCCLSIEEVKETDSSYTYEEDSNQFVKRDVEQVQYQSRNNCPASCVHPTHISYCREILDQYVCPLNSKCCITNAQSPIPEPTECKGQCLAYRMSGYCLPPNEIILGPTTCPPNQVCCASKFPSDTQPP</sequence>
<reference evidence="3" key="2">
    <citation type="submission" date="2011-01" db="EMBL/GenBank/DDBJ databases">
        <title>Identification of Proteins Involved in Black Widow Spider Wrapping Silk Fibers.</title>
        <authorList>
            <person name="Nguyen A."/>
            <person name="Verduzco A."/>
            <person name="Vierra C."/>
        </authorList>
    </citation>
    <scope>NUCLEOTIDE SEQUENCE</scope>
</reference>
<feature type="domain" description="Protein masquerade clip-domain" evidence="2">
    <location>
        <begin position="158"/>
        <end position="188"/>
    </location>
</feature>
<organism evidence="3">
    <name type="scientific">Latrodectus hesperus</name>
    <name type="common">Western black widow spider</name>
    <dbReference type="NCBI Taxonomy" id="256737"/>
    <lineage>
        <taxon>Eukaryota</taxon>
        <taxon>Metazoa</taxon>
        <taxon>Ecdysozoa</taxon>
        <taxon>Arthropoda</taxon>
        <taxon>Chelicerata</taxon>
        <taxon>Arachnida</taxon>
        <taxon>Araneae</taxon>
        <taxon>Araneomorphae</taxon>
        <taxon>Entelegynae</taxon>
        <taxon>Araneoidea</taxon>
        <taxon>Theridiidae</taxon>
        <taxon>Latrodectus</taxon>
    </lineage>
</organism>
<dbReference type="InterPro" id="IPR040479">
    <property type="entry name" value="CLIP_SPH_mas"/>
</dbReference>
<dbReference type="Pfam" id="PF18398">
    <property type="entry name" value="CLIP_SPH_mas"/>
    <property type="match status" value="3"/>
</dbReference>
<feature type="non-terminal residue" evidence="3">
    <location>
        <position position="313"/>
    </location>
</feature>
<evidence type="ECO:0000313" key="3">
    <source>
        <dbReference type="EMBL" id="ADV40347.1"/>
    </source>
</evidence>
<dbReference type="EMBL" id="HQ006057">
    <property type="protein sequence ID" value="ADV40347.1"/>
    <property type="molecule type" value="mRNA"/>
</dbReference>
<reference evidence="3" key="1">
    <citation type="submission" date="2010-07" db="EMBL/GenBank/DDBJ databases">
        <authorList>
            <person name="Chiang T."/>
            <person name="Verduzco A."/>
            <person name="Nguyen A."/>
            <person name="Vierra C."/>
        </authorList>
    </citation>
    <scope>NUCLEOTIDE SEQUENCE</scope>
</reference>
<proteinExistence type="evidence at transcript level"/>
<accession>E7D1V3</accession>
<evidence type="ECO:0000256" key="1">
    <source>
        <dbReference type="SAM" id="SignalP"/>
    </source>
</evidence>
<feature type="signal peptide" evidence="1">
    <location>
        <begin position="1"/>
        <end position="19"/>
    </location>
</feature>
<dbReference type="AlphaFoldDB" id="E7D1V3"/>